<dbReference type="InterPro" id="IPR036590">
    <property type="entry name" value="SRAP-like"/>
</dbReference>
<dbReference type="RefSeq" id="WP_386402223.1">
    <property type="nucleotide sequence ID" value="NZ_JBHTJH010000001.1"/>
</dbReference>
<dbReference type="Gene3D" id="3.90.1680.10">
    <property type="entry name" value="SOS response associated peptidase-like"/>
    <property type="match status" value="1"/>
</dbReference>
<evidence type="ECO:0000256" key="1">
    <source>
        <dbReference type="ARBA" id="ARBA00008136"/>
    </source>
</evidence>
<dbReference type="Proteomes" id="UP001596978">
    <property type="component" value="Unassembled WGS sequence"/>
</dbReference>
<organism evidence="9 10">
    <name type="scientific">Sungkyunkwania multivorans</name>
    <dbReference type="NCBI Taxonomy" id="1173618"/>
    <lineage>
        <taxon>Bacteria</taxon>
        <taxon>Pseudomonadati</taxon>
        <taxon>Bacteroidota</taxon>
        <taxon>Flavobacteriia</taxon>
        <taxon>Flavobacteriales</taxon>
        <taxon>Flavobacteriaceae</taxon>
        <taxon>Sungkyunkwania</taxon>
    </lineage>
</organism>
<evidence type="ECO:0000256" key="3">
    <source>
        <dbReference type="ARBA" id="ARBA00022763"/>
    </source>
</evidence>
<accession>A0ABW3CS97</accession>
<proteinExistence type="inferred from homology"/>
<keyword evidence="3" id="KW-0227">DNA damage</keyword>
<keyword evidence="4 8" id="KW-0378">Hydrolase</keyword>
<evidence type="ECO:0000313" key="10">
    <source>
        <dbReference type="Proteomes" id="UP001596978"/>
    </source>
</evidence>
<name>A0ABW3CS97_9FLAO</name>
<dbReference type="EMBL" id="JBHTJH010000001">
    <property type="protein sequence ID" value="MFD0860631.1"/>
    <property type="molecule type" value="Genomic_DNA"/>
</dbReference>
<sequence length="235" mass="27012">MLRKISNTTRKEQIEDGLGVRFKYPNLYQPKLMIDGSNEENIHIITSEDPFSVDNAIWGLLPARFEDDWQVFQQAHQTLTVNVNQSHPNVLFKNALDHRRCLILVSGFFSKRLHEDNLYPFFASNGSNMPLLLAGVYNRLDDGFITATILMVDAVDPLKKVQNLSADMPLVIDPKDKDAWLSQDLIREDVEHLLNNNDLQINVHPIAKEFYNQNIMFHSMLEPVSYNGIFDNLIS</sequence>
<dbReference type="Pfam" id="PF02586">
    <property type="entry name" value="SRAP"/>
    <property type="match status" value="1"/>
</dbReference>
<evidence type="ECO:0000256" key="7">
    <source>
        <dbReference type="ARBA" id="ARBA00023239"/>
    </source>
</evidence>
<keyword evidence="6" id="KW-0238">DNA-binding</keyword>
<dbReference type="PANTHER" id="PTHR13604">
    <property type="entry name" value="DC12-RELATED"/>
    <property type="match status" value="1"/>
</dbReference>
<keyword evidence="7" id="KW-0456">Lyase</keyword>
<evidence type="ECO:0000256" key="8">
    <source>
        <dbReference type="RuleBase" id="RU364100"/>
    </source>
</evidence>
<keyword evidence="10" id="KW-1185">Reference proteome</keyword>
<evidence type="ECO:0000256" key="6">
    <source>
        <dbReference type="ARBA" id="ARBA00023125"/>
    </source>
</evidence>
<dbReference type="SUPFAM" id="SSF143081">
    <property type="entry name" value="BB1717-like"/>
    <property type="match status" value="1"/>
</dbReference>
<keyword evidence="2 8" id="KW-0645">Protease</keyword>
<comment type="caution">
    <text evidence="9">The sequence shown here is derived from an EMBL/GenBank/DDBJ whole genome shotgun (WGS) entry which is preliminary data.</text>
</comment>
<evidence type="ECO:0000256" key="5">
    <source>
        <dbReference type="ARBA" id="ARBA00023124"/>
    </source>
</evidence>
<evidence type="ECO:0000313" key="9">
    <source>
        <dbReference type="EMBL" id="MFD0860631.1"/>
    </source>
</evidence>
<evidence type="ECO:0000256" key="4">
    <source>
        <dbReference type="ARBA" id="ARBA00022801"/>
    </source>
</evidence>
<dbReference type="EC" id="3.4.-.-" evidence="8"/>
<evidence type="ECO:0000256" key="2">
    <source>
        <dbReference type="ARBA" id="ARBA00022670"/>
    </source>
</evidence>
<keyword evidence="5" id="KW-0190">Covalent protein-DNA linkage</keyword>
<protein>
    <recommendedName>
        <fullName evidence="8">Abasic site processing protein</fullName>
        <ecNumber evidence="8">3.4.-.-</ecNumber>
    </recommendedName>
</protein>
<reference evidence="10" key="1">
    <citation type="journal article" date="2019" name="Int. J. Syst. Evol. Microbiol.">
        <title>The Global Catalogue of Microorganisms (GCM) 10K type strain sequencing project: providing services to taxonomists for standard genome sequencing and annotation.</title>
        <authorList>
            <consortium name="The Broad Institute Genomics Platform"/>
            <consortium name="The Broad Institute Genome Sequencing Center for Infectious Disease"/>
            <person name="Wu L."/>
            <person name="Ma J."/>
        </authorList>
    </citation>
    <scope>NUCLEOTIDE SEQUENCE [LARGE SCALE GENOMIC DNA]</scope>
    <source>
        <strain evidence="10">CCUG 62952</strain>
    </source>
</reference>
<dbReference type="PANTHER" id="PTHR13604:SF0">
    <property type="entry name" value="ABASIC SITE PROCESSING PROTEIN HMCES"/>
    <property type="match status" value="1"/>
</dbReference>
<gene>
    <name evidence="9" type="ORF">ACFQ1M_00300</name>
</gene>
<dbReference type="InterPro" id="IPR003738">
    <property type="entry name" value="SRAP"/>
</dbReference>
<comment type="similarity">
    <text evidence="1 8">Belongs to the SOS response-associated peptidase family.</text>
</comment>